<proteinExistence type="predicted"/>
<accession>A0A812IR11</accession>
<dbReference type="EMBL" id="CAJNDS010000313">
    <property type="protein sequence ID" value="CAE7042341.1"/>
    <property type="molecule type" value="Genomic_DNA"/>
</dbReference>
<dbReference type="OrthoDB" id="426644at2759"/>
<comment type="caution">
    <text evidence="4">The sequence shown here is derived from an EMBL/GenBank/DDBJ whole genome shotgun (WGS) entry which is preliminary data.</text>
</comment>
<dbReference type="Gene3D" id="3.40.50.150">
    <property type="entry name" value="Vaccinia Virus protein VP39"/>
    <property type="match status" value="1"/>
</dbReference>
<evidence type="ECO:0000256" key="2">
    <source>
        <dbReference type="ARBA" id="ARBA00022679"/>
    </source>
</evidence>
<dbReference type="SUPFAM" id="SSF53335">
    <property type="entry name" value="S-adenosyl-L-methionine-dependent methyltransferases"/>
    <property type="match status" value="1"/>
</dbReference>
<dbReference type="Pfam" id="PF00145">
    <property type="entry name" value="DNA_methylase"/>
    <property type="match status" value="1"/>
</dbReference>
<keyword evidence="2" id="KW-0808">Transferase</keyword>
<keyword evidence="1" id="KW-0489">Methyltransferase</keyword>
<dbReference type="GO" id="GO:0032259">
    <property type="term" value="P:methylation"/>
    <property type="evidence" value="ECO:0007669"/>
    <property type="project" value="UniProtKB-KW"/>
</dbReference>
<keyword evidence="5" id="KW-1185">Reference proteome</keyword>
<gene>
    <name evidence="4" type="primary">ngoFVIIM</name>
    <name evidence="4" type="ORF">SNAT2548_LOCUS5022</name>
</gene>
<organism evidence="4 5">
    <name type="scientific">Symbiodinium natans</name>
    <dbReference type="NCBI Taxonomy" id="878477"/>
    <lineage>
        <taxon>Eukaryota</taxon>
        <taxon>Sar</taxon>
        <taxon>Alveolata</taxon>
        <taxon>Dinophyceae</taxon>
        <taxon>Suessiales</taxon>
        <taxon>Symbiodiniaceae</taxon>
        <taxon>Symbiodinium</taxon>
    </lineage>
</organism>
<dbReference type="Proteomes" id="UP000604046">
    <property type="component" value="Unassembled WGS sequence"/>
</dbReference>
<evidence type="ECO:0000313" key="4">
    <source>
        <dbReference type="EMBL" id="CAE7042341.1"/>
    </source>
</evidence>
<feature type="region of interest" description="Disordered" evidence="3">
    <location>
        <begin position="88"/>
        <end position="109"/>
    </location>
</feature>
<dbReference type="InterPro" id="IPR029063">
    <property type="entry name" value="SAM-dependent_MTases_sf"/>
</dbReference>
<evidence type="ECO:0000313" key="5">
    <source>
        <dbReference type="Proteomes" id="UP000604046"/>
    </source>
</evidence>
<reference evidence="4" key="1">
    <citation type="submission" date="2021-02" db="EMBL/GenBank/DDBJ databases">
        <authorList>
            <person name="Dougan E. K."/>
            <person name="Rhodes N."/>
            <person name="Thang M."/>
            <person name="Chan C."/>
        </authorList>
    </citation>
    <scope>NUCLEOTIDE SEQUENCE</scope>
</reference>
<name>A0A812IR11_9DINO</name>
<protein>
    <submittedName>
        <fullName evidence="4">NgoFVIIM protein</fullName>
    </submittedName>
</protein>
<evidence type="ECO:0000256" key="3">
    <source>
        <dbReference type="SAM" id="MobiDB-lite"/>
    </source>
</evidence>
<dbReference type="InterPro" id="IPR001525">
    <property type="entry name" value="C5_MeTfrase"/>
</dbReference>
<evidence type="ECO:0000256" key="1">
    <source>
        <dbReference type="ARBA" id="ARBA00022603"/>
    </source>
</evidence>
<feature type="compositionally biased region" description="Acidic residues" evidence="3">
    <location>
        <begin position="90"/>
        <end position="106"/>
    </location>
</feature>
<sequence length="526" mass="58777">MADIEIALAHLDEAKKIPRREECVRQIREAYAERYLTSIGVDTNARCRSLQREVLRRAPLSECQIEGAWNNRGSAVIDRLRIRQPRLGEEDVENEEEEHAELEEAEGQISHSRVGHTGYIKPLLGWVNPYQINAPGPRTTRELPFLGGGTCAWLPTSETDIDLTHELERVRMQARRRGVAPGSTVDGQAKTSSLLLGSLTEKRLQELKRKFLLPFASQRLVNGKLVVVPWLPRAPKPLQVPDNQLRQARAPVNASVEDIKKATVRLVKGQHQSVPAVFGDVCEVATGSAFDFRSGQSVTVPRCDILVAGYSCKDISVLNNDPATVDDVTRGTGQTLQAALSYISCNEPTIVILENVQTMYQVRSVDKGQKPVTYLVTQMKRRGYVGPDSQLLLNSLQFGLPQSRPRAWMVFFHAEQLNGAQTLAQLVPDRIFAPQHRPWPLQMLLAEDADLPEGRHSRPMTLQDLRAPLRKASDSGKKWVGHLTSFMEEAEISEQQLLEQVNHLQRWSVAAMPASLQQSCDQLVVG</sequence>
<dbReference type="GO" id="GO:0008168">
    <property type="term" value="F:methyltransferase activity"/>
    <property type="evidence" value="ECO:0007669"/>
    <property type="project" value="UniProtKB-KW"/>
</dbReference>
<dbReference type="AlphaFoldDB" id="A0A812IR11"/>